<feature type="region of interest" description="Disordered" evidence="1">
    <location>
        <begin position="13"/>
        <end position="42"/>
    </location>
</feature>
<keyword evidence="3" id="KW-1185">Reference proteome</keyword>
<sequence length="461" mass="51453">MSGFASLLDQFKQTTQQTSRVPSSLSSSSTARAPSKPTMTYTPPTIPVRRILIACPVLETGGPEALHQLCHVINSGGYQYQVEEINSNESAVDEFGREIKKDQVAKKGSVKAYMLYMNERHGSITVAEEASRPPKYFQYVAPAVNALPTDGIVGTDGYCSDLVIWPEIWTKYMDALQRDGALNKKYQIAIWWLSVDNNRGAFSPKDFQERCDVLHLVQSYYARRYVTSNIVGKKQQQVVNGQAKVLDLTEFIPHANKFAAGNEADTLENGSSDETIKQSTRDLDVVYNPLKGMHYTDEIIRRSGVKRARNADGVGVTSGVQFTPIGGGEGGKVRISGEEVVALLKRAKVYIDFGHHPGMDRLPREAALASCVVLTNQEGAAKYQEDVPLPSDLKFEEFDADKIYSLLRDICADSIKFDEYSGKMQTYKNWILGQELRMRVCVDRLIEEIVTTRCDKTYTDI</sequence>
<gene>
    <name evidence="2" type="ORF">ACHAWO_012968</name>
</gene>
<protein>
    <recommendedName>
        <fullName evidence="4">Glycosyltransferase family 1 protein</fullName>
    </recommendedName>
</protein>
<evidence type="ECO:0000313" key="2">
    <source>
        <dbReference type="EMBL" id="KAL3790186.1"/>
    </source>
</evidence>
<dbReference type="Proteomes" id="UP001530400">
    <property type="component" value="Unassembled WGS sequence"/>
</dbReference>
<name>A0ABD3PS60_9STRA</name>
<proteinExistence type="predicted"/>
<evidence type="ECO:0000313" key="3">
    <source>
        <dbReference type="Proteomes" id="UP001530400"/>
    </source>
</evidence>
<reference evidence="2 3" key="1">
    <citation type="submission" date="2024-10" db="EMBL/GenBank/DDBJ databases">
        <title>Updated reference genomes for cyclostephanoid diatoms.</title>
        <authorList>
            <person name="Roberts W.R."/>
            <person name="Alverson A.J."/>
        </authorList>
    </citation>
    <scope>NUCLEOTIDE SEQUENCE [LARGE SCALE GENOMIC DNA]</scope>
    <source>
        <strain evidence="2 3">AJA010-31</strain>
    </source>
</reference>
<evidence type="ECO:0000256" key="1">
    <source>
        <dbReference type="SAM" id="MobiDB-lite"/>
    </source>
</evidence>
<accession>A0ABD3PS60</accession>
<dbReference type="EMBL" id="JALLPJ020000508">
    <property type="protein sequence ID" value="KAL3790186.1"/>
    <property type="molecule type" value="Genomic_DNA"/>
</dbReference>
<feature type="compositionally biased region" description="Low complexity" evidence="1">
    <location>
        <begin position="18"/>
        <end position="35"/>
    </location>
</feature>
<dbReference type="AlphaFoldDB" id="A0ABD3PS60"/>
<organism evidence="2 3">
    <name type="scientific">Cyclotella atomus</name>
    <dbReference type="NCBI Taxonomy" id="382360"/>
    <lineage>
        <taxon>Eukaryota</taxon>
        <taxon>Sar</taxon>
        <taxon>Stramenopiles</taxon>
        <taxon>Ochrophyta</taxon>
        <taxon>Bacillariophyta</taxon>
        <taxon>Coscinodiscophyceae</taxon>
        <taxon>Thalassiosirophycidae</taxon>
        <taxon>Stephanodiscales</taxon>
        <taxon>Stephanodiscaceae</taxon>
        <taxon>Cyclotella</taxon>
    </lineage>
</organism>
<comment type="caution">
    <text evidence="2">The sequence shown here is derived from an EMBL/GenBank/DDBJ whole genome shotgun (WGS) entry which is preliminary data.</text>
</comment>
<evidence type="ECO:0008006" key="4">
    <source>
        <dbReference type="Google" id="ProtNLM"/>
    </source>
</evidence>